<dbReference type="NCBIfam" id="TIGR02241">
    <property type="entry name" value="conserved hypothetical phage tail region protein"/>
    <property type="match status" value="1"/>
</dbReference>
<dbReference type="AlphaFoldDB" id="A0A5B8U724"/>
<dbReference type="GO" id="GO:0005198">
    <property type="term" value="F:structural molecule activity"/>
    <property type="evidence" value="ECO:0007669"/>
    <property type="project" value="InterPro"/>
</dbReference>
<sequence>MPPTGQIQQAITSYNFVLKIPDIDTIGFFHHCAGLELSFEVLEYREGGNNDFVHHLPGRIQYPNLVLSRGLTNEDALLKWFWATHTQAERKEVTLTFGGGDTSRTWTFADAFPVKWTGPTGTHDGSAVAVETLEIAHSGLKMV</sequence>
<dbReference type="Proteomes" id="UP000321805">
    <property type="component" value="Chromosome"/>
</dbReference>
<name>A0A5B8U724_9ACTN</name>
<dbReference type="EMBL" id="CP042430">
    <property type="protein sequence ID" value="QEC48462.1"/>
    <property type="molecule type" value="Genomic_DNA"/>
</dbReference>
<dbReference type="RefSeq" id="WP_146920021.1">
    <property type="nucleotide sequence ID" value="NZ_CP042430.1"/>
</dbReference>
<keyword evidence="2" id="KW-1185">Reference proteome</keyword>
<organism evidence="1 2">
    <name type="scientific">Baekduia soli</name>
    <dbReference type="NCBI Taxonomy" id="496014"/>
    <lineage>
        <taxon>Bacteria</taxon>
        <taxon>Bacillati</taxon>
        <taxon>Actinomycetota</taxon>
        <taxon>Thermoleophilia</taxon>
        <taxon>Solirubrobacterales</taxon>
        <taxon>Baekduiaceae</taxon>
        <taxon>Baekduia</taxon>
    </lineage>
</organism>
<dbReference type="OrthoDB" id="9799891at2"/>
<dbReference type="InterPro" id="IPR011747">
    <property type="entry name" value="CHP02241"/>
</dbReference>
<evidence type="ECO:0000313" key="1">
    <source>
        <dbReference type="EMBL" id="QEC48462.1"/>
    </source>
</evidence>
<evidence type="ECO:0000313" key="2">
    <source>
        <dbReference type="Proteomes" id="UP000321805"/>
    </source>
</evidence>
<dbReference type="Pfam" id="PF06841">
    <property type="entry name" value="Phage_T4_gp19"/>
    <property type="match status" value="1"/>
</dbReference>
<dbReference type="KEGG" id="bsol:FSW04_13390"/>
<dbReference type="PANTHER" id="PTHR38009">
    <property type="entry name" value="CONSERVED HYPOTHETICAL PHAGE TAIL PROTEIN"/>
    <property type="match status" value="1"/>
</dbReference>
<dbReference type="InterPro" id="IPR010667">
    <property type="entry name" value="Phage_T4_Gp19"/>
</dbReference>
<reference evidence="1 2" key="1">
    <citation type="journal article" date="2018" name="J. Microbiol.">
        <title>Baekduia soli gen. nov., sp. nov., a novel bacterium isolated from the soil of Baekdu Mountain and proposal of a novel family name, Baekduiaceae fam. nov.</title>
        <authorList>
            <person name="An D.S."/>
            <person name="Siddiqi M.Z."/>
            <person name="Kim K.H."/>
            <person name="Yu H.S."/>
            <person name="Im W.T."/>
        </authorList>
    </citation>
    <scope>NUCLEOTIDE SEQUENCE [LARGE SCALE GENOMIC DNA]</scope>
    <source>
        <strain evidence="1 2">BR7-21</strain>
    </source>
</reference>
<proteinExistence type="predicted"/>
<protein>
    <submittedName>
        <fullName evidence="1">Phage tail protein</fullName>
    </submittedName>
</protein>
<accession>A0A5B8U724</accession>
<gene>
    <name evidence="1" type="ORF">FSW04_13390</name>
</gene>
<dbReference type="PANTHER" id="PTHR38009:SF1">
    <property type="entry name" value="CONSERVED HYPOTHETICAL PHAGE TAIL PROTEIN"/>
    <property type="match status" value="1"/>
</dbReference>